<feature type="repeat" description="ANK" evidence="1">
    <location>
        <begin position="793"/>
        <end position="825"/>
    </location>
</feature>
<dbReference type="SUPFAM" id="SSF52113">
    <property type="entry name" value="BRCT domain"/>
    <property type="match status" value="1"/>
</dbReference>
<keyword evidence="3" id="KW-1185">Reference proteome</keyword>
<protein>
    <submittedName>
        <fullName evidence="4">ANK_REP_REGION domain-containing protein</fullName>
    </submittedName>
</protein>
<keyword evidence="2" id="KW-1133">Transmembrane helix</keyword>
<dbReference type="InterPro" id="IPR002110">
    <property type="entry name" value="Ankyrin_rpt"/>
</dbReference>
<dbReference type="InterPro" id="IPR036770">
    <property type="entry name" value="Ankyrin_rpt-contain_sf"/>
</dbReference>
<dbReference type="PANTHER" id="PTHR22956">
    <property type="entry name" value="ANKYRIN REPEAT-CONTAINING PROTEIN F37A4.4-RELATED-RELATED"/>
    <property type="match status" value="1"/>
</dbReference>
<dbReference type="eggNOG" id="KOG4177">
    <property type="taxonomic scope" value="Eukaryota"/>
</dbReference>
<dbReference type="AlphaFoldDB" id="A0A1I7SY94"/>
<dbReference type="SMART" id="SM00248">
    <property type="entry name" value="ANK"/>
    <property type="match status" value="1"/>
</dbReference>
<name>A0A1I7SY94_9PELO</name>
<keyword evidence="2" id="KW-0472">Membrane</keyword>
<dbReference type="Pfam" id="PF00023">
    <property type="entry name" value="Ank"/>
    <property type="match status" value="1"/>
</dbReference>
<sequence>MGSNFSNILAETFRIPLASFQEIIAVKTDETIKEIDRMSEAYDTFNKDQEKAEQRNISKLNIQEMETGVNILEFFAGLEEKDFNVDLAADKLLKTARSMENDKIFGYCKGVDESIVHNFYQLFKERPETYVGLVNNGALVLFKDFLQQTSEIINCLEEIRSLKGALDNLTILEEDRKYEPARKAMRLARELSALSTVEEQMSSTIEKICQGLENSRLVWNVPSVTPGQPEVYVEKSLDMLSHLSNATTALSSNGNPIDLIYTAGFKEPKDWLKVLDDLKSPWFQKHISQGASVQNLSNTLEPYSNLSKLIVEMDSMWKSLVETVDDDVIRGAQQLKDIREFALESGSFEDFLNNSKQNFKKCMQNKTIELDKNLFFLFESEKQPVENLVKIVKDAMRLVTELSSKLSKKSNFDNTEIDYLTYFVSVLHFVEMELNDTTTNNTYASAVHTMDQIQTRMKWFIPGNESDFFEVLNLIADVKKRMNDVKITVKKVITPASEPGIKTILTNMKISELVTCLRSLAENFGKSLHVIEALDEVRASRKQLLSLKSFTLNTQQVLLENGLVDWLLHEKRMNSLLKEVDLLEKVAEGLRNKSLMDMATVFEEASKIEGLAGNPSQLRAVHKTLSENGNNKTEIDYFDFVKNHDLDFAKHSARLSNARITTNYLNSYFDDVFGRNPVKNVKTVEKVVEKERLIEKNSSWVTIIISITVPILLLVIIGAVIYGFTAKGREHYITLLIYYFGKPKHFEKRWRYSLFMDRTDEKNALLDAVRETNQVNLKKVLKDRPYISAYNTFGNTALHLSVKLGLPEIAKELIKNGADQTLKNSKNLLPNQMIPVDYKTKFPERAEKYEEVQKILKKYENKRYRIKVPRKFPVSSFHIYGDEGISDEVADKFLEKFRSIWIFQGTIIMKEQWMIDCLSNPKLIERDVDYLIEKVNYKGKVFDTVLQWSEYMAKGKMPYL</sequence>
<dbReference type="PROSITE" id="PS50297">
    <property type="entry name" value="ANK_REP_REGION"/>
    <property type="match status" value="1"/>
</dbReference>
<evidence type="ECO:0000313" key="4">
    <source>
        <dbReference type="WBParaSite" id="Csp11.Scaffold290.g741.t1"/>
    </source>
</evidence>
<evidence type="ECO:0000256" key="1">
    <source>
        <dbReference type="PROSITE-ProRule" id="PRU00023"/>
    </source>
</evidence>
<evidence type="ECO:0000256" key="2">
    <source>
        <dbReference type="SAM" id="Phobius"/>
    </source>
</evidence>
<keyword evidence="2" id="KW-0812">Transmembrane</keyword>
<dbReference type="InterPro" id="IPR036420">
    <property type="entry name" value="BRCT_dom_sf"/>
</dbReference>
<dbReference type="PANTHER" id="PTHR22956:SF14">
    <property type="entry name" value="BRCT DOMAIN-CONTAINING PROTEIN"/>
    <property type="match status" value="1"/>
</dbReference>
<proteinExistence type="predicted"/>
<dbReference type="STRING" id="1561998.A0A1I7SY94"/>
<dbReference type="InterPro" id="IPR053345">
    <property type="entry name" value="Ankyrin_repeat-containing"/>
</dbReference>
<organism evidence="3 4">
    <name type="scientific">Caenorhabditis tropicalis</name>
    <dbReference type="NCBI Taxonomy" id="1561998"/>
    <lineage>
        <taxon>Eukaryota</taxon>
        <taxon>Metazoa</taxon>
        <taxon>Ecdysozoa</taxon>
        <taxon>Nematoda</taxon>
        <taxon>Chromadorea</taxon>
        <taxon>Rhabditida</taxon>
        <taxon>Rhabditina</taxon>
        <taxon>Rhabditomorpha</taxon>
        <taxon>Rhabditoidea</taxon>
        <taxon>Rhabditidae</taxon>
        <taxon>Peloderinae</taxon>
        <taxon>Caenorhabditis</taxon>
    </lineage>
</organism>
<dbReference type="Gene3D" id="1.25.40.20">
    <property type="entry name" value="Ankyrin repeat-containing domain"/>
    <property type="match status" value="1"/>
</dbReference>
<keyword evidence="1" id="KW-0040">ANK repeat</keyword>
<reference evidence="4" key="1">
    <citation type="submission" date="2016-11" db="UniProtKB">
        <authorList>
            <consortium name="WormBaseParasite"/>
        </authorList>
    </citation>
    <scope>IDENTIFICATION</scope>
</reference>
<accession>A0A1I7SY94</accession>
<dbReference type="SUPFAM" id="SSF48403">
    <property type="entry name" value="Ankyrin repeat"/>
    <property type="match status" value="1"/>
</dbReference>
<dbReference type="Proteomes" id="UP000095282">
    <property type="component" value="Unplaced"/>
</dbReference>
<evidence type="ECO:0000313" key="3">
    <source>
        <dbReference type="Proteomes" id="UP000095282"/>
    </source>
</evidence>
<dbReference type="PROSITE" id="PS50088">
    <property type="entry name" value="ANK_REPEAT"/>
    <property type="match status" value="1"/>
</dbReference>
<feature type="transmembrane region" description="Helical" evidence="2">
    <location>
        <begin position="700"/>
        <end position="724"/>
    </location>
</feature>
<dbReference type="WBParaSite" id="Csp11.Scaffold290.g741.t1">
    <property type="protein sequence ID" value="Csp11.Scaffold290.g741.t1"/>
    <property type="gene ID" value="Csp11.Scaffold290.g741"/>
</dbReference>